<dbReference type="EMBL" id="JADEWB010000047">
    <property type="protein sequence ID" value="MBE9236448.1"/>
    <property type="molecule type" value="Genomic_DNA"/>
</dbReference>
<dbReference type="RefSeq" id="WP_193942680.1">
    <property type="nucleotide sequence ID" value="NZ_JADEWB010000047.1"/>
</dbReference>
<dbReference type="Proteomes" id="UP000606776">
    <property type="component" value="Unassembled WGS sequence"/>
</dbReference>
<dbReference type="SUPFAM" id="SSF52540">
    <property type="entry name" value="P-loop containing nucleoside triphosphate hydrolases"/>
    <property type="match status" value="1"/>
</dbReference>
<dbReference type="InterPro" id="IPR027417">
    <property type="entry name" value="P-loop_NTPase"/>
</dbReference>
<sequence>MTAKIADDLGRLFEVGFNIGILSYIHKNNIKNHFGDLYSRELQNLKFAEITKNIVKKVVGKLEREIAETWCQFFVQKGFLCGLNFFREYLKSLGCREKANLQNLEVIYFQCRFNGENSIGTHEVDEIQWFKNVLSQFENVNVTSGDIQNYKQGGDFLNADSLMLLKYKNNYRVLCLDLSVFSIHTDEDLQNIDYVEIIRGLLLRDINYLRSKSVFSKLRIDTESLGLDFSPSLKEYFTAFKSKDKESAKLIQAGSYIYSFCQFLQANSFLPDISRLVCNAVGYSDRYFNTISIPGNNLELFHTCYQIYQEHDKKEEITDARYRVLQKIQVNAYRSFQQGKKLVDSLLNITPNTINILPRHTETITDFYNSVSPVPSELISSLNLTENPNFRQAHNQLIKRYLLSENTYIFLTGNPGIGKTTAIVDFLTQYQNDGFLLLYVSPRKQVNLDIIEKFKDRKTGRLVNDQIFAINTHSNLIQDNSGKLSVAYTSNKHEEDFTLENVDFLNSENIERKSRRKDRLQQITDDTFQDMGTKNKGVLQSICEGLYYLIKYQKSNQIIATASTQSLKKTDYGDTLQHLEKIFQDAYRKSDDKVFPEKMRNISRRIKHLFIMIDEITGDEGGVEFLEGIRKMVKTYKLTNPENGFNTKIIVADASIVDKNVICQHLEDTSPEPNKVYFRKAESNIQPLSVQSFTFKSSPAIIINTNTYPAKSLTINYQIIVESCRFTDRIKLRDKSDLEKKSQEEIFKDIKIIFQKSDVEQFIVYIQNKPKLSELIDKIQSELGRDNFVKNTHFLEIHANISELEKQEIKQHQENVKVVFMTASGSRGLSFPKAKHILVEIPKFEIEKNLMEIIQVIYRGRGNDMIDNQDKYVTFYLAELSVYYQDDPELSIKENCLSLLNLLLILKASIMTRIQGYGNIARKNYLLIPIGGKSVFAAGETFSSKIENLITQLKKEYNRNKSHTSLKDAYTRLELLMGEGDFWVAKNTEESYLKIRENFNNTFLEVAKTFDKLLDFTPLELGYISGGLLIVPSQNIQESYQMRFLDIQKYANTELWNTLKNISRNQNYPESLTSAVKDAIELVEKLINAPAKTQNYLQKSQHTDQYYALPLFAFISGEVMKEYFANKPEEPEDQRFKDILSIYIRSLYPVSNILPIGHNYQEFPFVVFRSYSLEEIRNKLFTEKYLLNSQELNVLNLILSQT</sequence>
<name>A0ABR9VD81_9CYAN</name>
<dbReference type="Gene3D" id="3.40.50.300">
    <property type="entry name" value="P-loop containing nucleotide triphosphate hydrolases"/>
    <property type="match status" value="1"/>
</dbReference>
<accession>A0ABR9VD81</accession>
<keyword evidence="1" id="KW-0378">Hydrolase</keyword>
<dbReference type="GO" id="GO:0004386">
    <property type="term" value="F:helicase activity"/>
    <property type="evidence" value="ECO:0007669"/>
    <property type="project" value="UniProtKB-KW"/>
</dbReference>
<protein>
    <submittedName>
        <fullName evidence="1">Helicase</fullName>
    </submittedName>
</protein>
<keyword evidence="1" id="KW-0347">Helicase</keyword>
<keyword evidence="2" id="KW-1185">Reference proteome</keyword>
<keyword evidence="1" id="KW-0067">ATP-binding</keyword>
<evidence type="ECO:0000313" key="2">
    <source>
        <dbReference type="Proteomes" id="UP000606776"/>
    </source>
</evidence>
<organism evidence="1 2">
    <name type="scientific">Sphaerospermopsis aphanizomenoides LEGE 00250</name>
    <dbReference type="NCBI Taxonomy" id="2777972"/>
    <lineage>
        <taxon>Bacteria</taxon>
        <taxon>Bacillati</taxon>
        <taxon>Cyanobacteriota</taxon>
        <taxon>Cyanophyceae</taxon>
        <taxon>Nostocales</taxon>
        <taxon>Aphanizomenonaceae</taxon>
        <taxon>Sphaerospermopsis</taxon>
        <taxon>Sphaerospermopsis aphanizomenoides</taxon>
    </lineage>
</organism>
<proteinExistence type="predicted"/>
<keyword evidence="1" id="KW-0547">Nucleotide-binding</keyword>
<comment type="caution">
    <text evidence="1">The sequence shown here is derived from an EMBL/GenBank/DDBJ whole genome shotgun (WGS) entry which is preliminary data.</text>
</comment>
<gene>
    <name evidence="1" type="ORF">IQ227_10520</name>
</gene>
<reference evidence="1 2" key="1">
    <citation type="submission" date="2020-10" db="EMBL/GenBank/DDBJ databases">
        <authorList>
            <person name="Castelo-Branco R."/>
            <person name="Eusebio N."/>
            <person name="Adriana R."/>
            <person name="Vieira A."/>
            <person name="Brugerolle De Fraissinette N."/>
            <person name="Rezende De Castro R."/>
            <person name="Schneider M.P."/>
            <person name="Vasconcelos V."/>
            <person name="Leao P.N."/>
        </authorList>
    </citation>
    <scope>NUCLEOTIDE SEQUENCE [LARGE SCALE GENOMIC DNA]</scope>
    <source>
        <strain evidence="1 2">LEGE 00250</strain>
    </source>
</reference>
<evidence type="ECO:0000313" key="1">
    <source>
        <dbReference type="EMBL" id="MBE9236448.1"/>
    </source>
</evidence>